<feature type="transmembrane region" description="Helical" evidence="2">
    <location>
        <begin position="239"/>
        <end position="258"/>
    </location>
</feature>
<keyword evidence="2" id="KW-0472">Membrane</keyword>
<evidence type="ECO:0000313" key="4">
    <source>
        <dbReference type="EMBL" id="GAA5198112.1"/>
    </source>
</evidence>
<dbReference type="Proteomes" id="UP001500200">
    <property type="component" value="Unassembled WGS sequence"/>
</dbReference>
<keyword evidence="2" id="KW-0812">Transmembrane</keyword>
<evidence type="ECO:0000256" key="1">
    <source>
        <dbReference type="SAM" id="MobiDB-lite"/>
    </source>
</evidence>
<sequence>MPLTNQPSPSVPAFMMPPRPAPPRNRINKVTSSYAGLLKTVREAGLLRRCRRYYLLLLTILAVVGTGIWVVFFILGDSWLQLAVAGASGVVFTQFAFLGHEAAHQQVFASRSANEWTARLIATLVVGMSFAYWTDKHSRHHARPNMVNQDPDIAQGAVIFHNEVPSSRGRIGRALGKHQGYLLFPLLLFLGWTLHIDSLKYLLRRGPVKYRWLEIALLGLRFGAYVGLLFLVLSPALAVAFIVVQVAVFGLYMGGSFAPNHKGMPILSENSRVDFLTRQVVTSRNIAGGRFVTLLMGGLNHQIEHHLFPDMPRPHLREVRQLVKAHCDAEGIAYTETGLLHSYAIVIRHLNKVGLTAADPFTCPLAGQYRR</sequence>
<feature type="transmembrane region" description="Helical" evidence="2">
    <location>
        <begin position="116"/>
        <end position="134"/>
    </location>
</feature>
<dbReference type="PIRSF" id="PIRSF015921">
    <property type="entry name" value="FA_sphinglp_des"/>
    <property type="match status" value="1"/>
</dbReference>
<keyword evidence="2" id="KW-1133">Transmembrane helix</keyword>
<feature type="transmembrane region" description="Helical" evidence="2">
    <location>
        <begin position="215"/>
        <end position="233"/>
    </location>
</feature>
<feature type="transmembrane region" description="Helical" evidence="2">
    <location>
        <begin position="53"/>
        <end position="76"/>
    </location>
</feature>
<gene>
    <name evidence="4" type="ORF">GCM10023346_34500</name>
</gene>
<evidence type="ECO:0000313" key="5">
    <source>
        <dbReference type="Proteomes" id="UP001500200"/>
    </source>
</evidence>
<dbReference type="InterPro" id="IPR005804">
    <property type="entry name" value="FA_desaturase_dom"/>
</dbReference>
<reference evidence="5" key="1">
    <citation type="journal article" date="2019" name="Int. J. Syst. Evol. Microbiol.">
        <title>The Global Catalogue of Microorganisms (GCM) 10K type strain sequencing project: providing services to taxonomists for standard genome sequencing and annotation.</title>
        <authorList>
            <consortium name="The Broad Institute Genomics Platform"/>
            <consortium name="The Broad Institute Genome Sequencing Center for Infectious Disease"/>
            <person name="Wu L."/>
            <person name="Ma J."/>
        </authorList>
    </citation>
    <scope>NUCLEOTIDE SEQUENCE [LARGE SCALE GENOMIC DNA]</scope>
    <source>
        <strain evidence="5">JCM 18514</strain>
    </source>
</reference>
<dbReference type="PANTHER" id="PTHR19353:SF19">
    <property type="entry name" value="DELTA(5) FATTY ACID DESATURASE C-RELATED"/>
    <property type="match status" value="1"/>
</dbReference>
<feature type="domain" description="Fatty acid desaturase" evidence="3">
    <location>
        <begin position="78"/>
        <end position="337"/>
    </location>
</feature>
<accession>A0ABP9SN30</accession>
<protein>
    <submittedName>
        <fullName evidence="4">Acyl-CoA desaturase</fullName>
    </submittedName>
</protein>
<dbReference type="CDD" id="cd03506">
    <property type="entry name" value="Delta6-FADS-like"/>
    <property type="match status" value="1"/>
</dbReference>
<evidence type="ECO:0000256" key="2">
    <source>
        <dbReference type="SAM" id="Phobius"/>
    </source>
</evidence>
<dbReference type="InterPro" id="IPR012171">
    <property type="entry name" value="Fatty_acid_desaturase"/>
</dbReference>
<dbReference type="PANTHER" id="PTHR19353">
    <property type="entry name" value="FATTY ACID DESATURASE 2"/>
    <property type="match status" value="1"/>
</dbReference>
<dbReference type="EMBL" id="BAABKK010000024">
    <property type="protein sequence ID" value="GAA5198112.1"/>
    <property type="molecule type" value="Genomic_DNA"/>
</dbReference>
<organism evidence="4 5">
    <name type="scientific">Arthrobacter gyeryongensis</name>
    <dbReference type="NCBI Taxonomy" id="1650592"/>
    <lineage>
        <taxon>Bacteria</taxon>
        <taxon>Bacillati</taxon>
        <taxon>Actinomycetota</taxon>
        <taxon>Actinomycetes</taxon>
        <taxon>Micrococcales</taxon>
        <taxon>Micrococcaceae</taxon>
        <taxon>Arthrobacter</taxon>
    </lineage>
</organism>
<dbReference type="Pfam" id="PF00487">
    <property type="entry name" value="FA_desaturase"/>
    <property type="match status" value="1"/>
</dbReference>
<proteinExistence type="predicted"/>
<evidence type="ECO:0000259" key="3">
    <source>
        <dbReference type="Pfam" id="PF00487"/>
    </source>
</evidence>
<feature type="region of interest" description="Disordered" evidence="1">
    <location>
        <begin position="1"/>
        <end position="20"/>
    </location>
</feature>
<keyword evidence="5" id="KW-1185">Reference proteome</keyword>
<name>A0ABP9SN30_9MICC</name>
<comment type="caution">
    <text evidence="4">The sequence shown here is derived from an EMBL/GenBank/DDBJ whole genome shotgun (WGS) entry which is preliminary data.</text>
</comment>
<feature type="transmembrane region" description="Helical" evidence="2">
    <location>
        <begin position="82"/>
        <end position="104"/>
    </location>
</feature>
<feature type="transmembrane region" description="Helical" evidence="2">
    <location>
        <begin position="182"/>
        <end position="203"/>
    </location>
</feature>